<protein>
    <recommendedName>
        <fullName evidence="2">Sensor histidine kinase NatK-like C-terminal domain-containing protein</fullName>
    </recommendedName>
</protein>
<name>K0J5T3_AMPXN</name>
<keyword evidence="1" id="KW-0812">Transmembrane</keyword>
<keyword evidence="4" id="KW-1185">Reference proteome</keyword>
<dbReference type="InterPro" id="IPR036890">
    <property type="entry name" value="HATPase_C_sf"/>
</dbReference>
<feature type="transmembrane region" description="Helical" evidence="1">
    <location>
        <begin position="29"/>
        <end position="48"/>
    </location>
</feature>
<dbReference type="RefSeq" id="WP_015010991.1">
    <property type="nucleotide sequence ID" value="NC_018704.1"/>
</dbReference>
<dbReference type="HOGENOM" id="CLU_020211_0_0_9"/>
<dbReference type="SUPFAM" id="SSF55874">
    <property type="entry name" value="ATPase domain of HSP90 chaperone/DNA topoisomerase II/histidine kinase"/>
    <property type="match status" value="1"/>
</dbReference>
<keyword evidence="1" id="KW-1133">Transmembrane helix</keyword>
<dbReference type="eggNOG" id="COG0642">
    <property type="taxonomic scope" value="Bacteria"/>
</dbReference>
<feature type="transmembrane region" description="Helical" evidence="1">
    <location>
        <begin position="60"/>
        <end position="82"/>
    </location>
</feature>
<dbReference type="CDD" id="cd16935">
    <property type="entry name" value="HATPase_AgrC-ComD-like"/>
    <property type="match status" value="1"/>
</dbReference>
<evidence type="ECO:0000256" key="1">
    <source>
        <dbReference type="SAM" id="Phobius"/>
    </source>
</evidence>
<dbReference type="PATRIC" id="fig|698758.3.peg.2288"/>
<proteinExistence type="predicted"/>
<keyword evidence="1" id="KW-0472">Membrane</keyword>
<evidence type="ECO:0000259" key="2">
    <source>
        <dbReference type="Pfam" id="PF14501"/>
    </source>
</evidence>
<dbReference type="Proteomes" id="UP000006294">
    <property type="component" value="Chromosome"/>
</dbReference>
<evidence type="ECO:0000313" key="4">
    <source>
        <dbReference type="Proteomes" id="UP000006294"/>
    </source>
</evidence>
<organism evidence="3 4">
    <name type="scientific">Amphibacillus xylanus (strain ATCC 51415 / DSM 6626 / JCM 7361 / LMG 17667 / NBRC 15112 / Ep01)</name>
    <dbReference type="NCBI Taxonomy" id="698758"/>
    <lineage>
        <taxon>Bacteria</taxon>
        <taxon>Bacillati</taxon>
        <taxon>Bacillota</taxon>
        <taxon>Bacilli</taxon>
        <taxon>Bacillales</taxon>
        <taxon>Bacillaceae</taxon>
        <taxon>Amphibacillus</taxon>
    </lineage>
</organism>
<feature type="domain" description="Sensor histidine kinase NatK-like C-terminal" evidence="2">
    <location>
        <begin position="190"/>
        <end position="293"/>
    </location>
</feature>
<dbReference type="EMBL" id="AP012050">
    <property type="protein sequence ID" value="BAM48411.1"/>
    <property type="molecule type" value="Genomic_DNA"/>
</dbReference>
<evidence type="ECO:0000313" key="3">
    <source>
        <dbReference type="EMBL" id="BAM48411.1"/>
    </source>
</evidence>
<gene>
    <name evidence="3" type="ordered locus">AXY_22790</name>
</gene>
<dbReference type="AlphaFoldDB" id="K0J5T3"/>
<dbReference type="Pfam" id="PF14501">
    <property type="entry name" value="HATPase_c_5"/>
    <property type="match status" value="1"/>
</dbReference>
<dbReference type="STRING" id="698758.AXY_22790"/>
<dbReference type="KEGG" id="axl:AXY_22790"/>
<reference evidence="3 4" key="1">
    <citation type="submission" date="2011-01" db="EMBL/GenBank/DDBJ databases">
        <title>Whole genome sequence of Amphibacillus xylinus NBRC 15112.</title>
        <authorList>
            <person name="Nakazawa H."/>
            <person name="Katano Y."/>
            <person name="Nakamura S."/>
            <person name="Sasagawa M."/>
            <person name="Fukada J."/>
            <person name="Arai T."/>
            <person name="Sasakura N."/>
            <person name="Mochizuki D."/>
            <person name="Hosoyama A."/>
            <person name="Harada K."/>
            <person name="Horikawa H."/>
            <person name="Kato Y."/>
            <person name="Harada T."/>
            <person name="Sasaki K."/>
            <person name="Sekiguchi M."/>
            <person name="Hodoyama M."/>
            <person name="Nishiko R."/>
            <person name="Narita H."/>
            <person name="Hanamaki A."/>
            <person name="Hata C."/>
            <person name="Konno Y."/>
            <person name="Niimura Y."/>
            <person name="Yamazaki S."/>
            <person name="Fujita N."/>
        </authorList>
    </citation>
    <scope>NUCLEOTIDE SEQUENCE [LARGE SCALE GENOMIC DNA]</scope>
    <source>
        <strain evidence="4">ATCC 51415 / DSM 6626 / JCM 7361 / LMG 17667 / NBRC 15112 / Ep01</strain>
    </source>
</reference>
<dbReference type="InterPro" id="IPR032834">
    <property type="entry name" value="NatK-like_C"/>
</dbReference>
<accession>K0J5T3</accession>
<sequence length="295" mass="34471">MVSIIYTLLYYFFIKQFEKPEGNNFENKFILVLCVFVNLYATVFSVVFRITQENAQTEIFLICVFLDILCCLFTLYLLSYIYRTSILKEELNIIQSLLKKEKTQFTISQNNIEMMNIKFHDLKHQLTHLSNRIDETEMEELRKIISIYDIPPTGNAVLDVVMTEKKLQCEQEGIELTYMVDGKKLNFMRETDIYSLFGNALDNAINSLRNIKNKEKRVMSMIVKETMGLISIHIENYYQGDLQFQDGLPVTTNTDQDFHGFGMKSMKYIVEKYGGELSIKLDDDVFNLNIAFPSQ</sequence>
<dbReference type="Gene3D" id="3.30.565.10">
    <property type="entry name" value="Histidine kinase-like ATPase, C-terminal domain"/>
    <property type="match status" value="1"/>
</dbReference>